<sequence length="65" mass="7356">MNMETIKGSSMVIKMTRTLMEEGWAFISNESDVVVRAEHPATGEAISFNSVGNLKRWLYEKALSY</sequence>
<evidence type="ECO:0000313" key="1">
    <source>
        <dbReference type="EMBL" id="MFD1864292.1"/>
    </source>
</evidence>
<protein>
    <submittedName>
        <fullName evidence="1">Uncharacterized protein</fullName>
    </submittedName>
</protein>
<dbReference type="RefSeq" id="WP_204890701.1">
    <property type="nucleotide sequence ID" value="NZ_JBHUFW010000011.1"/>
</dbReference>
<name>A0ABW4QKY1_9BACL</name>
<comment type="caution">
    <text evidence="1">The sequence shown here is derived from an EMBL/GenBank/DDBJ whole genome shotgun (WGS) entry which is preliminary data.</text>
</comment>
<accession>A0ABW4QKY1</accession>
<reference evidence="2" key="1">
    <citation type="journal article" date="2019" name="Int. J. Syst. Evol. Microbiol.">
        <title>The Global Catalogue of Microorganisms (GCM) 10K type strain sequencing project: providing services to taxonomists for standard genome sequencing and annotation.</title>
        <authorList>
            <consortium name="The Broad Institute Genomics Platform"/>
            <consortium name="The Broad Institute Genome Sequencing Center for Infectious Disease"/>
            <person name="Wu L."/>
            <person name="Ma J."/>
        </authorList>
    </citation>
    <scope>NUCLEOTIDE SEQUENCE [LARGE SCALE GENOMIC DNA]</scope>
    <source>
        <strain evidence="2">CGMCC 1.15475</strain>
    </source>
</reference>
<gene>
    <name evidence="1" type="ORF">ACFSDB_15390</name>
</gene>
<organism evidence="1 2">
    <name type="scientific">Planococcus chinensis</name>
    <dbReference type="NCBI Taxonomy" id="272917"/>
    <lineage>
        <taxon>Bacteria</taxon>
        <taxon>Bacillati</taxon>
        <taxon>Bacillota</taxon>
        <taxon>Bacilli</taxon>
        <taxon>Bacillales</taxon>
        <taxon>Caryophanaceae</taxon>
        <taxon>Planococcus</taxon>
    </lineage>
</organism>
<keyword evidence="2" id="KW-1185">Reference proteome</keyword>
<evidence type="ECO:0000313" key="2">
    <source>
        <dbReference type="Proteomes" id="UP001597273"/>
    </source>
</evidence>
<dbReference type="Proteomes" id="UP001597273">
    <property type="component" value="Unassembled WGS sequence"/>
</dbReference>
<dbReference type="EMBL" id="JBHUFW010000011">
    <property type="protein sequence ID" value="MFD1864292.1"/>
    <property type="molecule type" value="Genomic_DNA"/>
</dbReference>
<proteinExistence type="predicted"/>